<protein>
    <submittedName>
        <fullName evidence="3">Uncharacterized protein</fullName>
    </submittedName>
</protein>
<keyword evidence="2" id="KW-0472">Membrane</keyword>
<evidence type="ECO:0000313" key="3">
    <source>
        <dbReference type="EMBL" id="CAH3195117.1"/>
    </source>
</evidence>
<evidence type="ECO:0000256" key="1">
    <source>
        <dbReference type="SAM" id="MobiDB-lite"/>
    </source>
</evidence>
<feature type="transmembrane region" description="Helical" evidence="2">
    <location>
        <begin position="311"/>
        <end position="332"/>
    </location>
</feature>
<evidence type="ECO:0000256" key="2">
    <source>
        <dbReference type="SAM" id="Phobius"/>
    </source>
</evidence>
<dbReference type="Gene3D" id="2.60.40.10">
    <property type="entry name" value="Immunoglobulins"/>
    <property type="match status" value="1"/>
</dbReference>
<comment type="caution">
    <text evidence="3">The sequence shown here is derived from an EMBL/GenBank/DDBJ whole genome shotgun (WGS) entry which is preliminary data.</text>
</comment>
<organism evidence="3 4">
    <name type="scientific">Porites evermanni</name>
    <dbReference type="NCBI Taxonomy" id="104178"/>
    <lineage>
        <taxon>Eukaryota</taxon>
        <taxon>Metazoa</taxon>
        <taxon>Cnidaria</taxon>
        <taxon>Anthozoa</taxon>
        <taxon>Hexacorallia</taxon>
        <taxon>Scleractinia</taxon>
        <taxon>Fungiina</taxon>
        <taxon>Poritidae</taxon>
        <taxon>Porites</taxon>
    </lineage>
</organism>
<feature type="non-terminal residue" evidence="3">
    <location>
        <position position="523"/>
    </location>
</feature>
<feature type="region of interest" description="Disordered" evidence="1">
    <location>
        <begin position="415"/>
        <end position="440"/>
    </location>
</feature>
<dbReference type="EMBL" id="CALNXI010004113">
    <property type="protein sequence ID" value="CAH3195117.1"/>
    <property type="molecule type" value="Genomic_DNA"/>
</dbReference>
<name>A0ABN8SU82_9CNID</name>
<keyword evidence="2" id="KW-0812">Transmembrane</keyword>
<keyword evidence="2" id="KW-1133">Transmembrane helix</keyword>
<feature type="compositionally biased region" description="Acidic residues" evidence="1">
    <location>
        <begin position="417"/>
        <end position="432"/>
    </location>
</feature>
<feature type="compositionally biased region" description="Basic and acidic residues" evidence="1">
    <location>
        <begin position="500"/>
        <end position="517"/>
    </location>
</feature>
<sequence length="523" mass="58210">ASSLEIQAFQPAVVPIRAITTLTLKTSVELNVTSNTTLQCRFKDISVPARKEDGFIFCETPPMRNTDRVPLFLDVDGQLFKTKKPLYLHEPFKVSNVTPSLVSPAQNIHLTVSGISCQDWLQYFVRFQTANGTKKTQQGICKDSVISCYVPEFSPNTRLRVGLTLTNRLVEWADRKILIQYPIDAMKSLVKDVKTDTTAKGSFGFVVVLRDRFGNPIKVIERDNKKPTRVLVQYAPRNKPQQMTFLKCTTTITSYGTGDEFVLSCAGAEKESIYFYPFINNVPLGGKERYEATTTLCPGKNSCEAESETPILVIVLSCLGAVLAVILLAAFVRSKAKKKITVVPEMADELEMDVQLPKDDICEPLELINRHENYALDNSVEDIAVASAAHENVSEDEKSSGESTKLHLNVSCAIGESEQEPQGDEQKEEEDEPEKKTDVIIKTQLINRHENYALDNTVEDIAVASATHENVSEDEKSSGESTKLHLNVSCAIGESEQEPQADKQKEEEDEPKEKTDVIIKTQV</sequence>
<feature type="region of interest" description="Disordered" evidence="1">
    <location>
        <begin position="468"/>
        <end position="523"/>
    </location>
</feature>
<accession>A0ABN8SU82</accession>
<proteinExistence type="predicted"/>
<gene>
    <name evidence="3" type="ORF">PEVE_00029466</name>
</gene>
<evidence type="ECO:0000313" key="4">
    <source>
        <dbReference type="Proteomes" id="UP001159427"/>
    </source>
</evidence>
<reference evidence="3 4" key="1">
    <citation type="submission" date="2022-05" db="EMBL/GenBank/DDBJ databases">
        <authorList>
            <consortium name="Genoscope - CEA"/>
            <person name="William W."/>
        </authorList>
    </citation>
    <scope>NUCLEOTIDE SEQUENCE [LARGE SCALE GENOMIC DNA]</scope>
</reference>
<keyword evidence="4" id="KW-1185">Reference proteome</keyword>
<dbReference type="InterPro" id="IPR013783">
    <property type="entry name" value="Ig-like_fold"/>
</dbReference>
<dbReference type="Proteomes" id="UP001159427">
    <property type="component" value="Unassembled WGS sequence"/>
</dbReference>
<feature type="non-terminal residue" evidence="3">
    <location>
        <position position="1"/>
    </location>
</feature>